<keyword evidence="7" id="KW-1185">Reference proteome</keyword>
<dbReference type="InterPro" id="IPR005471">
    <property type="entry name" value="Tscrpt_reg_IclR_N"/>
</dbReference>
<dbReference type="STRING" id="439228.SAMN06295920_102161"/>
<organism evidence="6 7">
    <name type="scientific">Rhizorhabdus histidinilytica</name>
    <dbReference type="NCBI Taxonomy" id="439228"/>
    <lineage>
        <taxon>Bacteria</taxon>
        <taxon>Pseudomonadati</taxon>
        <taxon>Pseudomonadota</taxon>
        <taxon>Alphaproteobacteria</taxon>
        <taxon>Sphingomonadales</taxon>
        <taxon>Sphingomonadaceae</taxon>
        <taxon>Rhizorhabdus</taxon>
    </lineage>
</organism>
<accession>A0A1T5ARL6</accession>
<dbReference type="SUPFAM" id="SSF55781">
    <property type="entry name" value="GAF domain-like"/>
    <property type="match status" value="1"/>
</dbReference>
<evidence type="ECO:0000259" key="4">
    <source>
        <dbReference type="PROSITE" id="PS51077"/>
    </source>
</evidence>
<dbReference type="PROSITE" id="PS51078">
    <property type="entry name" value="ICLR_ED"/>
    <property type="match status" value="1"/>
</dbReference>
<keyword evidence="1" id="KW-0805">Transcription regulation</keyword>
<feature type="domain" description="IclR-ED" evidence="5">
    <location>
        <begin position="81"/>
        <end position="268"/>
    </location>
</feature>
<keyword evidence="3" id="KW-0804">Transcription</keyword>
<sequence length="268" mass="29244">MAKVVPGRGKNPSERGTVKSCDRTIDVLEYFASVQGPVRTSEVSAALGLPNSSIDDILRTFAARGYLTFNRLSKTYQPSYKIVGTARAIERSYFGDGRTAALLRELRDETGATVCMTVQNDCWLETVGAVEGSWHFDGETIDYRRTLVHYGDDGWRPATNFAGILLASQSNVDVMDVAGRSQKIGIAARGAPTMGKLIERVGRIRAQGYALCRRNDTVAVESIACPLPSGSNVPVAIGLIGHDLNLRDEARTRRLAMGLRQTIARYCN</sequence>
<dbReference type="InterPro" id="IPR014757">
    <property type="entry name" value="Tscrpt_reg_IclR_C"/>
</dbReference>
<protein>
    <submittedName>
        <fullName evidence="6">Transcriptional regulator, IclR family</fullName>
    </submittedName>
</protein>
<evidence type="ECO:0000256" key="3">
    <source>
        <dbReference type="ARBA" id="ARBA00023163"/>
    </source>
</evidence>
<proteinExistence type="predicted"/>
<dbReference type="GO" id="GO:0003677">
    <property type="term" value="F:DNA binding"/>
    <property type="evidence" value="ECO:0007669"/>
    <property type="project" value="UniProtKB-KW"/>
</dbReference>
<dbReference type="PROSITE" id="PS51077">
    <property type="entry name" value="HTH_ICLR"/>
    <property type="match status" value="1"/>
</dbReference>
<dbReference type="PANTHER" id="PTHR30136">
    <property type="entry name" value="HELIX-TURN-HELIX TRANSCRIPTIONAL REGULATOR, ICLR FAMILY"/>
    <property type="match status" value="1"/>
</dbReference>
<dbReference type="Gene3D" id="1.10.10.10">
    <property type="entry name" value="Winged helix-like DNA-binding domain superfamily/Winged helix DNA-binding domain"/>
    <property type="match status" value="1"/>
</dbReference>
<dbReference type="Proteomes" id="UP000189818">
    <property type="component" value="Unassembled WGS sequence"/>
</dbReference>
<dbReference type="RefSeq" id="WP_079646924.1">
    <property type="nucleotide sequence ID" value="NZ_FUYM01000002.1"/>
</dbReference>
<dbReference type="InterPro" id="IPR036390">
    <property type="entry name" value="WH_DNA-bd_sf"/>
</dbReference>
<dbReference type="Pfam" id="PF09339">
    <property type="entry name" value="HTH_IclR"/>
    <property type="match status" value="1"/>
</dbReference>
<dbReference type="GO" id="GO:0045892">
    <property type="term" value="P:negative regulation of DNA-templated transcription"/>
    <property type="evidence" value="ECO:0007669"/>
    <property type="project" value="TreeGrafter"/>
</dbReference>
<dbReference type="InterPro" id="IPR050707">
    <property type="entry name" value="HTH_MetabolicPath_Reg"/>
</dbReference>
<dbReference type="InterPro" id="IPR029016">
    <property type="entry name" value="GAF-like_dom_sf"/>
</dbReference>
<evidence type="ECO:0000313" key="7">
    <source>
        <dbReference type="Proteomes" id="UP000189818"/>
    </source>
</evidence>
<gene>
    <name evidence="6" type="ORF">SAMN06295920_102161</name>
</gene>
<evidence type="ECO:0000256" key="2">
    <source>
        <dbReference type="ARBA" id="ARBA00023125"/>
    </source>
</evidence>
<reference evidence="7" key="1">
    <citation type="submission" date="2017-02" db="EMBL/GenBank/DDBJ databases">
        <authorList>
            <person name="Varghese N."/>
            <person name="Submissions S."/>
        </authorList>
    </citation>
    <scope>NUCLEOTIDE SEQUENCE [LARGE SCALE GENOMIC DNA]</scope>
    <source>
        <strain evidence="7">UM2</strain>
    </source>
</reference>
<name>A0A1T5ARL6_9SPHN</name>
<dbReference type="SUPFAM" id="SSF46785">
    <property type="entry name" value="Winged helix' DNA-binding domain"/>
    <property type="match status" value="1"/>
</dbReference>
<feature type="domain" description="HTH iclR-type" evidence="4">
    <location>
        <begin position="18"/>
        <end position="80"/>
    </location>
</feature>
<evidence type="ECO:0000313" key="6">
    <source>
        <dbReference type="EMBL" id="SKB37525.1"/>
    </source>
</evidence>
<evidence type="ECO:0000259" key="5">
    <source>
        <dbReference type="PROSITE" id="PS51078"/>
    </source>
</evidence>
<keyword evidence="2" id="KW-0238">DNA-binding</keyword>
<dbReference type="PANTHER" id="PTHR30136:SF35">
    <property type="entry name" value="HTH-TYPE TRANSCRIPTIONAL REGULATOR RV1719"/>
    <property type="match status" value="1"/>
</dbReference>
<dbReference type="AlphaFoldDB" id="A0A1T5ARL6"/>
<evidence type="ECO:0000256" key="1">
    <source>
        <dbReference type="ARBA" id="ARBA00023015"/>
    </source>
</evidence>
<dbReference type="EMBL" id="FUYM01000002">
    <property type="protein sequence ID" value="SKB37525.1"/>
    <property type="molecule type" value="Genomic_DNA"/>
</dbReference>
<dbReference type="Gene3D" id="3.30.450.40">
    <property type="match status" value="1"/>
</dbReference>
<dbReference type="OrthoDB" id="1634354at2"/>
<dbReference type="GO" id="GO:0003700">
    <property type="term" value="F:DNA-binding transcription factor activity"/>
    <property type="evidence" value="ECO:0007669"/>
    <property type="project" value="TreeGrafter"/>
</dbReference>
<dbReference type="InterPro" id="IPR036388">
    <property type="entry name" value="WH-like_DNA-bd_sf"/>
</dbReference>